<comment type="subcellular location">
    <subcellularLocation>
        <location evidence="1 8">Cell membrane</location>
        <topology evidence="1 8">Multi-pass membrane protein</topology>
    </subcellularLocation>
</comment>
<dbReference type="PROSITE" id="PS50928">
    <property type="entry name" value="ABC_TM1"/>
    <property type="match status" value="1"/>
</dbReference>
<dbReference type="InterPro" id="IPR000515">
    <property type="entry name" value="MetI-like"/>
</dbReference>
<keyword evidence="3" id="KW-1003">Cell membrane</keyword>
<dbReference type="Pfam" id="PF12911">
    <property type="entry name" value="OppC_N"/>
    <property type="match status" value="1"/>
</dbReference>
<accession>A0AAW4U910</accession>
<evidence type="ECO:0000256" key="4">
    <source>
        <dbReference type="ARBA" id="ARBA00022692"/>
    </source>
</evidence>
<evidence type="ECO:0000313" key="10">
    <source>
        <dbReference type="EMBL" id="MCB6827543.1"/>
    </source>
</evidence>
<protein>
    <submittedName>
        <fullName evidence="10">ABC transporter permease</fullName>
    </submittedName>
</protein>
<keyword evidence="2 8" id="KW-0813">Transport</keyword>
<feature type="transmembrane region" description="Helical" evidence="8">
    <location>
        <begin position="77"/>
        <end position="101"/>
    </location>
</feature>
<dbReference type="AlphaFoldDB" id="A0AAW4U910"/>
<evidence type="ECO:0000313" key="11">
    <source>
        <dbReference type="Proteomes" id="UP001198190"/>
    </source>
</evidence>
<organism evidence="10 11">
    <name type="scientific">Megamonas funiformis</name>
    <dbReference type="NCBI Taxonomy" id="437897"/>
    <lineage>
        <taxon>Bacteria</taxon>
        <taxon>Bacillati</taxon>
        <taxon>Bacillota</taxon>
        <taxon>Negativicutes</taxon>
        <taxon>Selenomonadales</taxon>
        <taxon>Selenomonadaceae</taxon>
        <taxon>Megamonas</taxon>
    </lineage>
</organism>
<gene>
    <name evidence="10" type="ORF">LIY65_02460</name>
</gene>
<keyword evidence="4 8" id="KW-0812">Transmembrane</keyword>
<dbReference type="GO" id="GO:0055085">
    <property type="term" value="P:transmembrane transport"/>
    <property type="evidence" value="ECO:0007669"/>
    <property type="project" value="InterPro"/>
</dbReference>
<sequence length="272" mass="29525">MQLSLKNITDIKFIIISTLLILLLLLIIFSPWIAPFDPYAQNLNNALLPPNSIHILGTDRYGRDLFSRILVGGQLTIFSSLLVVAIITIIGTIIGGICGYFGGKLDTILMRIADLFLAFPGIVFAIAVAGVLGGGIYNAIIALACISWPKYARLSRSQVLALKNTNFILAAKLSNNSPIQILYKHILPNILNPILITATLDIGTMIMELAGLSFLGLGATPPTAEWGLMMSSDRSLLQTSPWVILSPGFAILITICLFNLFSDTLRDKLTIK</sequence>
<evidence type="ECO:0000256" key="2">
    <source>
        <dbReference type="ARBA" id="ARBA00022448"/>
    </source>
</evidence>
<evidence type="ECO:0000256" key="5">
    <source>
        <dbReference type="ARBA" id="ARBA00022989"/>
    </source>
</evidence>
<dbReference type="PANTHER" id="PTHR43386:SF1">
    <property type="entry name" value="D,D-DIPEPTIDE TRANSPORT SYSTEM PERMEASE PROTEIN DDPC-RELATED"/>
    <property type="match status" value="1"/>
</dbReference>
<keyword evidence="5 8" id="KW-1133">Transmembrane helix</keyword>
<dbReference type="NCBIfam" id="NF045474">
    <property type="entry name" value="Opp2C"/>
    <property type="match status" value="1"/>
</dbReference>
<evidence type="ECO:0000256" key="3">
    <source>
        <dbReference type="ARBA" id="ARBA00022475"/>
    </source>
</evidence>
<feature type="transmembrane region" description="Helical" evidence="8">
    <location>
        <begin position="108"/>
        <end position="129"/>
    </location>
</feature>
<comment type="similarity">
    <text evidence="7">Belongs to the binding-protein-dependent transport system permease family. OppBC subfamily.</text>
</comment>
<evidence type="ECO:0000256" key="1">
    <source>
        <dbReference type="ARBA" id="ARBA00004651"/>
    </source>
</evidence>
<dbReference type="InterPro" id="IPR053385">
    <property type="entry name" value="ABC_transport_permease"/>
</dbReference>
<reference evidence="10" key="1">
    <citation type="submission" date="2021-10" db="EMBL/GenBank/DDBJ databases">
        <title>Collection of gut derived symbiotic bacterial strains cultured from healthy donors.</title>
        <authorList>
            <person name="Lin H."/>
            <person name="Littmann E."/>
            <person name="Claire K."/>
            <person name="Pamer E."/>
        </authorList>
    </citation>
    <scope>NUCLEOTIDE SEQUENCE</scope>
    <source>
        <strain evidence="10">MSK.7.16</strain>
    </source>
</reference>
<dbReference type="Proteomes" id="UP001198190">
    <property type="component" value="Unassembled WGS sequence"/>
</dbReference>
<dbReference type="InterPro" id="IPR025966">
    <property type="entry name" value="OppC_N"/>
</dbReference>
<dbReference type="SUPFAM" id="SSF161098">
    <property type="entry name" value="MetI-like"/>
    <property type="match status" value="1"/>
</dbReference>
<evidence type="ECO:0000256" key="7">
    <source>
        <dbReference type="ARBA" id="ARBA00024202"/>
    </source>
</evidence>
<dbReference type="GO" id="GO:0005886">
    <property type="term" value="C:plasma membrane"/>
    <property type="evidence" value="ECO:0007669"/>
    <property type="project" value="UniProtKB-SubCell"/>
</dbReference>
<proteinExistence type="inferred from homology"/>
<dbReference type="RefSeq" id="WP_227152656.1">
    <property type="nucleotide sequence ID" value="NZ_DBFVHX010000053.1"/>
</dbReference>
<dbReference type="InterPro" id="IPR050366">
    <property type="entry name" value="BP-dependent_transpt_permease"/>
</dbReference>
<dbReference type="Pfam" id="PF00528">
    <property type="entry name" value="BPD_transp_1"/>
    <property type="match status" value="1"/>
</dbReference>
<evidence type="ECO:0000256" key="6">
    <source>
        <dbReference type="ARBA" id="ARBA00023136"/>
    </source>
</evidence>
<evidence type="ECO:0000256" key="8">
    <source>
        <dbReference type="RuleBase" id="RU363032"/>
    </source>
</evidence>
<feature type="domain" description="ABC transmembrane type-1" evidence="9">
    <location>
        <begin position="77"/>
        <end position="262"/>
    </location>
</feature>
<dbReference type="CDD" id="cd06261">
    <property type="entry name" value="TM_PBP2"/>
    <property type="match status" value="1"/>
</dbReference>
<feature type="transmembrane region" description="Helical" evidence="8">
    <location>
        <begin position="239"/>
        <end position="262"/>
    </location>
</feature>
<keyword evidence="6 8" id="KW-0472">Membrane</keyword>
<dbReference type="EMBL" id="JAJCGD010000004">
    <property type="protein sequence ID" value="MCB6827543.1"/>
    <property type="molecule type" value="Genomic_DNA"/>
</dbReference>
<dbReference type="InterPro" id="IPR035906">
    <property type="entry name" value="MetI-like_sf"/>
</dbReference>
<name>A0AAW4U910_9FIRM</name>
<dbReference type="Gene3D" id="1.10.3720.10">
    <property type="entry name" value="MetI-like"/>
    <property type="match status" value="1"/>
</dbReference>
<dbReference type="PANTHER" id="PTHR43386">
    <property type="entry name" value="OLIGOPEPTIDE TRANSPORT SYSTEM PERMEASE PROTEIN APPC"/>
    <property type="match status" value="1"/>
</dbReference>
<comment type="caution">
    <text evidence="10">The sequence shown here is derived from an EMBL/GenBank/DDBJ whole genome shotgun (WGS) entry which is preliminary data.</text>
</comment>
<evidence type="ECO:0000259" key="9">
    <source>
        <dbReference type="PROSITE" id="PS50928"/>
    </source>
</evidence>
<feature type="transmembrane region" description="Helical" evidence="8">
    <location>
        <begin position="12"/>
        <end position="34"/>
    </location>
</feature>